<evidence type="ECO:0000313" key="3">
    <source>
        <dbReference type="Proteomes" id="UP001416858"/>
    </source>
</evidence>
<name>A0ABP9W0Y6_9BACT</name>
<gene>
    <name evidence="2" type="ORF">Rcae01_06552</name>
</gene>
<dbReference type="Proteomes" id="UP001416858">
    <property type="component" value="Unassembled WGS sequence"/>
</dbReference>
<dbReference type="InterPro" id="IPR036249">
    <property type="entry name" value="Thioredoxin-like_sf"/>
</dbReference>
<evidence type="ECO:0000259" key="1">
    <source>
        <dbReference type="PROSITE" id="PS51352"/>
    </source>
</evidence>
<keyword evidence="3" id="KW-1185">Reference proteome</keyword>
<protein>
    <recommendedName>
        <fullName evidence="1">Thioredoxin domain-containing protein</fullName>
    </recommendedName>
</protein>
<dbReference type="InterPro" id="IPR013766">
    <property type="entry name" value="Thioredoxin_domain"/>
</dbReference>
<dbReference type="PROSITE" id="PS51257">
    <property type="entry name" value="PROKAR_LIPOPROTEIN"/>
    <property type="match status" value="1"/>
</dbReference>
<dbReference type="EMBL" id="BAABRO010000033">
    <property type="protein sequence ID" value="GAA5511039.1"/>
    <property type="molecule type" value="Genomic_DNA"/>
</dbReference>
<reference evidence="2 3" key="1">
    <citation type="submission" date="2024-02" db="EMBL/GenBank/DDBJ databases">
        <title>Rhodopirellula caenicola NBRC 110016.</title>
        <authorList>
            <person name="Ichikawa N."/>
            <person name="Katano-Makiyama Y."/>
            <person name="Hidaka K."/>
        </authorList>
    </citation>
    <scope>NUCLEOTIDE SEQUENCE [LARGE SCALE GENOMIC DNA]</scope>
    <source>
        <strain evidence="2 3">NBRC 110016</strain>
    </source>
</reference>
<dbReference type="Gene3D" id="3.40.30.10">
    <property type="entry name" value="Glutaredoxin"/>
    <property type="match status" value="1"/>
</dbReference>
<organism evidence="2 3">
    <name type="scientific">Novipirellula caenicola</name>
    <dbReference type="NCBI Taxonomy" id="1536901"/>
    <lineage>
        <taxon>Bacteria</taxon>
        <taxon>Pseudomonadati</taxon>
        <taxon>Planctomycetota</taxon>
        <taxon>Planctomycetia</taxon>
        <taxon>Pirellulales</taxon>
        <taxon>Pirellulaceae</taxon>
        <taxon>Novipirellula</taxon>
    </lineage>
</organism>
<comment type="caution">
    <text evidence="2">The sequence shown here is derived from an EMBL/GenBank/DDBJ whole genome shotgun (WGS) entry which is preliminary data.</text>
</comment>
<sequence length="155" mass="16918">MSLNAMKHSRTVFAQRVSGSLLVCFLTAMVGCGVSRVEPTSTDTIENGLPVISGKQLDEYVRASKSPVLVEFGVDFNCPRCAQTKSDVVRLRESLQGNIDVIRVDFNANAQRVAQLGGTICPTYVLFDQGEPVITRSFPISIDLLEGEVLRLTEP</sequence>
<dbReference type="SUPFAM" id="SSF52833">
    <property type="entry name" value="Thioredoxin-like"/>
    <property type="match status" value="1"/>
</dbReference>
<dbReference type="PROSITE" id="PS51352">
    <property type="entry name" value="THIOREDOXIN_2"/>
    <property type="match status" value="1"/>
</dbReference>
<proteinExistence type="predicted"/>
<accession>A0ABP9W0Y6</accession>
<dbReference type="Pfam" id="PF00085">
    <property type="entry name" value="Thioredoxin"/>
    <property type="match status" value="1"/>
</dbReference>
<feature type="domain" description="Thioredoxin" evidence="1">
    <location>
        <begin position="32"/>
        <end position="154"/>
    </location>
</feature>
<evidence type="ECO:0000313" key="2">
    <source>
        <dbReference type="EMBL" id="GAA5511039.1"/>
    </source>
</evidence>